<dbReference type="PANTHER" id="PTHR13264:SF5">
    <property type="entry name" value="PRE-MRNA-SPLICING FACTOR SYF2"/>
    <property type="match status" value="1"/>
</dbReference>
<feature type="region of interest" description="Disordered" evidence="10">
    <location>
        <begin position="1"/>
        <end position="84"/>
    </location>
</feature>
<comment type="subcellular location">
    <subcellularLocation>
        <location evidence="2 9">Nucleus</location>
    </subcellularLocation>
</comment>
<accession>A0A0J6F513</accession>
<dbReference type="AlphaFoldDB" id="A0A0J6F513"/>
<keyword evidence="5 9" id="KW-0507">mRNA processing</keyword>
<dbReference type="OrthoDB" id="199717at2759"/>
<name>A0A0J6F513_COCPO</name>
<comment type="function">
    <text evidence="1 9">Involved in pre-mRNA splicing.</text>
</comment>
<organism evidence="11 12">
    <name type="scientific">Coccidioides posadasii RMSCC 3488</name>
    <dbReference type="NCBI Taxonomy" id="454284"/>
    <lineage>
        <taxon>Eukaryota</taxon>
        <taxon>Fungi</taxon>
        <taxon>Dikarya</taxon>
        <taxon>Ascomycota</taxon>
        <taxon>Pezizomycotina</taxon>
        <taxon>Eurotiomycetes</taxon>
        <taxon>Eurotiomycetidae</taxon>
        <taxon>Onygenales</taxon>
        <taxon>Onygenaceae</taxon>
        <taxon>Coccidioides</taxon>
    </lineage>
</organism>
<keyword evidence="6 9" id="KW-0747">Spliceosome</keyword>
<evidence type="ECO:0000256" key="8">
    <source>
        <dbReference type="ARBA" id="ARBA00023242"/>
    </source>
</evidence>
<evidence type="ECO:0000256" key="1">
    <source>
        <dbReference type="ARBA" id="ARBA00003777"/>
    </source>
</evidence>
<keyword evidence="7 9" id="KW-0508">mRNA splicing</keyword>
<dbReference type="InterPro" id="IPR013260">
    <property type="entry name" value="mRNA_splic_SYF2"/>
</dbReference>
<protein>
    <recommendedName>
        <fullName evidence="4 9">Pre-mRNA-splicing factor SYF2</fullName>
    </recommendedName>
</protein>
<evidence type="ECO:0000256" key="6">
    <source>
        <dbReference type="ARBA" id="ARBA00022728"/>
    </source>
</evidence>
<feature type="compositionally biased region" description="Low complexity" evidence="10">
    <location>
        <begin position="1"/>
        <end position="12"/>
    </location>
</feature>
<dbReference type="GO" id="GO:0071014">
    <property type="term" value="C:post-mRNA release spliceosomal complex"/>
    <property type="evidence" value="ECO:0007669"/>
    <property type="project" value="TreeGrafter"/>
</dbReference>
<evidence type="ECO:0000256" key="7">
    <source>
        <dbReference type="ARBA" id="ARBA00023187"/>
    </source>
</evidence>
<feature type="compositionally biased region" description="Basic and acidic residues" evidence="10">
    <location>
        <begin position="34"/>
        <end position="43"/>
    </location>
</feature>
<dbReference type="GO" id="GO:0000974">
    <property type="term" value="C:Prp19 complex"/>
    <property type="evidence" value="ECO:0007669"/>
    <property type="project" value="TreeGrafter"/>
</dbReference>
<evidence type="ECO:0000256" key="5">
    <source>
        <dbReference type="ARBA" id="ARBA00022664"/>
    </source>
</evidence>
<comment type="similarity">
    <text evidence="3 9">Belongs to the SYF2 family.</text>
</comment>
<reference evidence="12" key="2">
    <citation type="journal article" date="2009" name="Genome Res.">
        <title>Comparative genomic analyses of the human fungal pathogens Coccidioides and their relatives.</title>
        <authorList>
            <person name="Sharpton T.J."/>
            <person name="Stajich J.E."/>
            <person name="Rounsley S.D."/>
            <person name="Gardner M.J."/>
            <person name="Wortman J.R."/>
            <person name="Jordar V.S."/>
            <person name="Maiti R."/>
            <person name="Kodira C.D."/>
            <person name="Neafsey D.E."/>
            <person name="Zeng Q."/>
            <person name="Hung C.-Y."/>
            <person name="McMahan C."/>
            <person name="Muszewska A."/>
            <person name="Grynberg M."/>
            <person name="Mandel M.A."/>
            <person name="Kellner E.M."/>
            <person name="Barker B.M."/>
            <person name="Galgiani J.N."/>
            <person name="Orbach M.J."/>
            <person name="Kirkland T.N."/>
            <person name="Cole G.T."/>
            <person name="Henn M.R."/>
            <person name="Birren B.W."/>
            <person name="Taylor J.W."/>
        </authorList>
    </citation>
    <scope>NUCLEOTIDE SEQUENCE [LARGE SCALE GENOMIC DNA]</scope>
    <source>
        <strain evidence="12">RMSCC 3488</strain>
    </source>
</reference>
<reference evidence="11 12" key="1">
    <citation type="submission" date="2007-06" db="EMBL/GenBank/DDBJ databases">
        <title>The Genome Sequence of Coccidioides posadasii RMSCC_3488.</title>
        <authorList>
            <consortium name="Coccidioides Genome Resources Consortium"/>
            <consortium name="The Broad Institute Genome Sequencing Platform"/>
            <person name="Henn M.R."/>
            <person name="Sykes S."/>
            <person name="Young S."/>
            <person name="Jaffe D."/>
            <person name="Berlin A."/>
            <person name="Alvarez P."/>
            <person name="Butler J."/>
            <person name="Gnerre S."/>
            <person name="Grabherr M."/>
            <person name="Mauceli E."/>
            <person name="Brockman W."/>
            <person name="Kodira C."/>
            <person name="Alvarado L."/>
            <person name="Zeng Q."/>
            <person name="Crawford M."/>
            <person name="Antoine C."/>
            <person name="Devon K."/>
            <person name="Galgiani J."/>
            <person name="Orsborn K."/>
            <person name="Lewis M.L."/>
            <person name="Nusbaum C."/>
            <person name="Galagan J."/>
            <person name="Birren B."/>
        </authorList>
    </citation>
    <scope>NUCLEOTIDE SEQUENCE [LARGE SCALE GENOMIC DNA]</scope>
    <source>
        <strain evidence="11 12">RMSCC 3488</strain>
    </source>
</reference>
<dbReference type="VEuPathDB" id="FungiDB:CPAG_00411"/>
<evidence type="ECO:0000256" key="3">
    <source>
        <dbReference type="ARBA" id="ARBA00010028"/>
    </source>
</evidence>
<dbReference type="Pfam" id="PF08231">
    <property type="entry name" value="SYF2"/>
    <property type="match status" value="1"/>
</dbReference>
<evidence type="ECO:0000256" key="10">
    <source>
        <dbReference type="SAM" id="MobiDB-lite"/>
    </source>
</evidence>
<proteinExistence type="inferred from homology"/>
<evidence type="ECO:0000256" key="4">
    <source>
        <dbReference type="ARBA" id="ARBA00014745"/>
    </source>
</evidence>
<evidence type="ECO:0000256" key="9">
    <source>
        <dbReference type="RuleBase" id="RU367148"/>
    </source>
</evidence>
<comment type="subunit">
    <text evidence="9">May be part of a spliceosome complex.</text>
</comment>
<evidence type="ECO:0000313" key="12">
    <source>
        <dbReference type="Proteomes" id="UP000054567"/>
    </source>
</evidence>
<keyword evidence="8 9" id="KW-0539">Nucleus</keyword>
<dbReference type="PANTHER" id="PTHR13264">
    <property type="entry name" value="GCIP-INTERACTING PROTEIN P29"/>
    <property type="match status" value="1"/>
</dbReference>
<gene>
    <name evidence="11" type="ORF">CPAG_00411</name>
</gene>
<dbReference type="Proteomes" id="UP000054567">
    <property type="component" value="Unassembled WGS sequence"/>
</dbReference>
<reference evidence="12" key="3">
    <citation type="journal article" date="2010" name="Genome Res.">
        <title>Population genomic sequencing of Coccidioides fungi reveals recent hybridization and transposon control.</title>
        <authorList>
            <person name="Neafsey D.E."/>
            <person name="Barker B.M."/>
            <person name="Sharpton T.J."/>
            <person name="Stajich J.E."/>
            <person name="Park D.J."/>
            <person name="Whiston E."/>
            <person name="Hung C.-Y."/>
            <person name="McMahan C."/>
            <person name="White J."/>
            <person name="Sykes S."/>
            <person name="Heiman D."/>
            <person name="Young S."/>
            <person name="Zeng Q."/>
            <person name="Abouelleil A."/>
            <person name="Aftuck L."/>
            <person name="Bessette D."/>
            <person name="Brown A."/>
            <person name="FitzGerald M."/>
            <person name="Lui A."/>
            <person name="Macdonald J.P."/>
            <person name="Priest M."/>
            <person name="Orbach M.J."/>
            <person name="Galgiani J.N."/>
            <person name="Kirkland T.N."/>
            <person name="Cole G.T."/>
            <person name="Birren B.W."/>
            <person name="Henn M.R."/>
            <person name="Taylor J.W."/>
            <person name="Rounsley S.D."/>
        </authorList>
    </citation>
    <scope>NUCLEOTIDE SEQUENCE [LARGE SCALE GENOMIC DNA]</scope>
    <source>
        <strain evidence="12">RMSCC 3488</strain>
    </source>
</reference>
<sequence>MATEETTPATPERPVSPQAPRDEEPASQDAAAPEPKEDGEKPVDSLVSKNKQRLERFKALQTRAKHAAKSNLKETAAESRRLSTDPSLLNSISRKHAFASHNLLKADIEAAGEDFERKRAWDWTVDESEKWDRRMEKKQKHRDNVAFQDWRQDSHKNYKRQLRRMEPNLDAYEAQKADAVMRAAANGGLDLIEGEDGELVAVDKNGTFYSTADSIEFTQNRPDRQAVDRLVADLQKAEEIRLKKRRERGLGDDDGGDVTYINDKNKRFNQKLARFYNKYTAEIRDSFERGTMI</sequence>
<dbReference type="GO" id="GO:0071013">
    <property type="term" value="C:catalytic step 2 spliceosome"/>
    <property type="evidence" value="ECO:0007669"/>
    <property type="project" value="TreeGrafter"/>
</dbReference>
<dbReference type="GO" id="GO:0000398">
    <property type="term" value="P:mRNA splicing, via spliceosome"/>
    <property type="evidence" value="ECO:0007669"/>
    <property type="project" value="UniProtKB-UniRule"/>
</dbReference>
<dbReference type="EMBL" id="DS268109">
    <property type="protein sequence ID" value="KMM64059.1"/>
    <property type="molecule type" value="Genomic_DNA"/>
</dbReference>
<feature type="compositionally biased region" description="Basic and acidic residues" evidence="10">
    <location>
        <begin position="71"/>
        <end position="83"/>
    </location>
</feature>
<evidence type="ECO:0000313" key="11">
    <source>
        <dbReference type="EMBL" id="KMM64059.1"/>
    </source>
</evidence>
<evidence type="ECO:0000256" key="2">
    <source>
        <dbReference type="ARBA" id="ARBA00004123"/>
    </source>
</evidence>